<accession>A0A218VUF2</accession>
<dbReference type="Proteomes" id="UP000197138">
    <property type="component" value="Unassembled WGS sequence"/>
</dbReference>
<protein>
    <submittedName>
        <fullName evidence="1">Uncharacterized protein</fullName>
    </submittedName>
</protein>
<gene>
    <name evidence="1" type="ORF">CDL15_Pgr008243</name>
</gene>
<sequence length="107" mass="12304">MGGLSVMVKVLRMGESSRDMVVRTGNRRRCLVAKSRWVSLQRKRRRGRRVGWLLQAGQLAEEKEKRKKSRLVVAGLFKEWAFIASLGLAGRKKKKKKRILLVMVIDA</sequence>
<organism evidence="1 2">
    <name type="scientific">Punica granatum</name>
    <name type="common">Pomegranate</name>
    <dbReference type="NCBI Taxonomy" id="22663"/>
    <lineage>
        <taxon>Eukaryota</taxon>
        <taxon>Viridiplantae</taxon>
        <taxon>Streptophyta</taxon>
        <taxon>Embryophyta</taxon>
        <taxon>Tracheophyta</taxon>
        <taxon>Spermatophyta</taxon>
        <taxon>Magnoliopsida</taxon>
        <taxon>eudicotyledons</taxon>
        <taxon>Gunneridae</taxon>
        <taxon>Pentapetalae</taxon>
        <taxon>rosids</taxon>
        <taxon>malvids</taxon>
        <taxon>Myrtales</taxon>
        <taxon>Lythraceae</taxon>
        <taxon>Punica</taxon>
    </lineage>
</organism>
<dbReference type="AlphaFoldDB" id="A0A218VUF2"/>
<dbReference type="EMBL" id="MTKT01005898">
    <property type="protein sequence ID" value="OWM63700.1"/>
    <property type="molecule type" value="Genomic_DNA"/>
</dbReference>
<evidence type="ECO:0000313" key="1">
    <source>
        <dbReference type="EMBL" id="OWM63700.1"/>
    </source>
</evidence>
<evidence type="ECO:0000313" key="2">
    <source>
        <dbReference type="Proteomes" id="UP000197138"/>
    </source>
</evidence>
<reference evidence="2" key="1">
    <citation type="journal article" date="2017" name="Plant J.">
        <title>The pomegranate (Punica granatum L.) genome and the genomics of punicalagin biosynthesis.</title>
        <authorList>
            <person name="Qin G."/>
            <person name="Xu C."/>
            <person name="Ming R."/>
            <person name="Tang H."/>
            <person name="Guyot R."/>
            <person name="Kramer E.M."/>
            <person name="Hu Y."/>
            <person name="Yi X."/>
            <person name="Qi Y."/>
            <person name="Xu X."/>
            <person name="Gao Z."/>
            <person name="Pan H."/>
            <person name="Jian J."/>
            <person name="Tian Y."/>
            <person name="Yue Z."/>
            <person name="Xu Y."/>
        </authorList>
    </citation>
    <scope>NUCLEOTIDE SEQUENCE [LARGE SCALE GENOMIC DNA]</scope>
    <source>
        <strain evidence="2">cv. Dabenzi</strain>
    </source>
</reference>
<name>A0A218VUF2_PUNGR</name>
<comment type="caution">
    <text evidence="1">The sequence shown here is derived from an EMBL/GenBank/DDBJ whole genome shotgun (WGS) entry which is preliminary data.</text>
</comment>
<proteinExistence type="predicted"/>